<dbReference type="PANTHER" id="PTHR10629">
    <property type="entry name" value="CYTOSINE-SPECIFIC METHYLTRANSFERASE"/>
    <property type="match status" value="1"/>
</dbReference>
<dbReference type="OrthoDB" id="15156at10239"/>
<evidence type="ECO:0000256" key="2">
    <source>
        <dbReference type="ARBA" id="ARBA00022603"/>
    </source>
</evidence>
<dbReference type="EC" id="2.1.1.37" evidence="1"/>
<dbReference type="GO" id="GO:0044027">
    <property type="term" value="P:negative regulation of gene expression via chromosomal CpG island methylation"/>
    <property type="evidence" value="ECO:0007669"/>
    <property type="project" value="TreeGrafter"/>
</dbReference>
<organism evidence="6">
    <name type="scientific">Ranid herpesvirus 3</name>
    <dbReference type="NCBI Taxonomy" id="1987509"/>
    <lineage>
        <taxon>Viruses</taxon>
        <taxon>Duplodnaviria</taxon>
        <taxon>Heunggongvirae</taxon>
        <taxon>Peploviricota</taxon>
        <taxon>Herviviricetes</taxon>
        <taxon>Herpesvirales</taxon>
        <taxon>Alloherpesviridae</taxon>
        <taxon>Batravirus</taxon>
        <taxon>Batravirus ranidallo3</taxon>
    </lineage>
</organism>
<dbReference type="SUPFAM" id="SSF53335">
    <property type="entry name" value="S-adenosyl-L-methionine-dependent methyltransferases"/>
    <property type="match status" value="1"/>
</dbReference>
<dbReference type="InterPro" id="IPR029063">
    <property type="entry name" value="SAM-dependent_MTases_sf"/>
</dbReference>
<evidence type="ECO:0000256" key="5">
    <source>
        <dbReference type="PROSITE-ProRule" id="PRU01016"/>
    </source>
</evidence>
<evidence type="ECO:0000256" key="3">
    <source>
        <dbReference type="ARBA" id="ARBA00022679"/>
    </source>
</evidence>
<dbReference type="GO" id="GO:0003677">
    <property type="term" value="F:DNA binding"/>
    <property type="evidence" value="ECO:0007669"/>
    <property type="project" value="TreeGrafter"/>
</dbReference>
<keyword evidence="2 5" id="KW-0489">Methyltransferase</keyword>
<dbReference type="InterPro" id="IPR050390">
    <property type="entry name" value="C5-Methyltransferase"/>
</dbReference>
<comment type="similarity">
    <text evidence="5">Belongs to the class I-like SAM-binding methyltransferase superfamily. C5-methyltransferase family.</text>
</comment>
<dbReference type="Gene3D" id="3.90.120.10">
    <property type="entry name" value="DNA Methylase, subunit A, domain 2"/>
    <property type="match status" value="1"/>
</dbReference>
<sequence>MLLCHDFILYQPTHDGMGVNVVSGPLLQFPLAHEDWFFGLSDIPCQPIPPDAVPFPGEFKGWYCETSGSYITRDRLFCSCTVPNTPRLNIEPFNFYLLNSRLGKGVYPSAEARHFSPCDKLHPNAWRKQFDDPHYRGSNNECNGPGFVVYALRAPVDGTFDARKVLRAEEREDCATHDVNELTLTMIDVIVEVSLVNIKLKVKDKRVNFIDEHGLPQFYCLGLPETFEPQLKSVLHPLKTLNLYCGCGSMTAGLKSTGAFDVKWAMDPWKKAAEIYKKNHQDTVTFEGDIKEVAWALRSHNVPINWPEKQEIECIVGSPPSTDVLNIVECETNETLQKDSHMYAFLNIVSYYLPKCVIIQAFDRMANVLHDGAAGSIISSLIVMGYSVIAKSVQSGMFGAPQNRTSVYFIAVDQTMRNVPDGPFPMFDFPYCEETPYFRTITVLEAIGDIARPGFSTWYARLLRRKRPTSILSLRLSALDKLRVGLIPKAPGADWRDLPNRGGCVSKNFLKQLPYRSDGYICNCHIMTIAKCPVKQSFQNGFRKSIIPWQLAHDAHVANQYSGCYGRLNWNGHFETIIDEPLPSALHGPMIHPTSDRVISVREYARAQTFSDDLEVSGSLEQMYLMIATSVPPLVALMFGYSVKRALINA</sequence>
<dbReference type="PROSITE" id="PS51679">
    <property type="entry name" value="SAM_MT_C5"/>
    <property type="match status" value="1"/>
</dbReference>
<evidence type="ECO:0000256" key="4">
    <source>
        <dbReference type="ARBA" id="ARBA00022691"/>
    </source>
</evidence>
<protein>
    <recommendedName>
        <fullName evidence="1">DNA (cytosine-5-)-methyltransferase</fullName>
        <ecNumber evidence="1">2.1.1.37</ecNumber>
    </recommendedName>
</protein>
<dbReference type="InterPro" id="IPR001525">
    <property type="entry name" value="C5_MeTfrase"/>
</dbReference>
<dbReference type="Gene3D" id="3.40.50.150">
    <property type="entry name" value="Vaccinia Virus protein VP39"/>
    <property type="match status" value="1"/>
</dbReference>
<keyword evidence="4 5" id="KW-0949">S-adenosyl-L-methionine</keyword>
<dbReference type="GeneID" id="32878200"/>
<evidence type="ECO:0000313" key="6">
    <source>
        <dbReference type="EMBL" id="ARR28866.1"/>
    </source>
</evidence>
<proteinExistence type="inferred from homology"/>
<dbReference type="GO" id="GO:0032259">
    <property type="term" value="P:methylation"/>
    <property type="evidence" value="ECO:0007669"/>
    <property type="project" value="UniProtKB-KW"/>
</dbReference>
<dbReference type="Proteomes" id="UP000203507">
    <property type="component" value="Segment"/>
</dbReference>
<name>A0A1X9T592_9VIRU</name>
<accession>A0A1X9T592</accession>
<dbReference type="RefSeq" id="YP_009362375.1">
    <property type="nucleotide sequence ID" value="NC_034618.1"/>
</dbReference>
<evidence type="ECO:0000256" key="1">
    <source>
        <dbReference type="ARBA" id="ARBA00011975"/>
    </source>
</evidence>
<dbReference type="Pfam" id="PF00145">
    <property type="entry name" value="DNA_methylase"/>
    <property type="match status" value="2"/>
</dbReference>
<keyword evidence="3 5" id="KW-0808">Transferase</keyword>
<comment type="caution">
    <text evidence="5">Lacks conserved residue(s) required for the propagation of feature annotation.</text>
</comment>
<dbReference type="PANTHER" id="PTHR10629:SF52">
    <property type="entry name" value="DNA (CYTOSINE-5)-METHYLTRANSFERASE 1"/>
    <property type="match status" value="1"/>
</dbReference>
<dbReference type="PRINTS" id="PR00105">
    <property type="entry name" value="C5METTRFRASE"/>
</dbReference>
<dbReference type="KEGG" id="vg:32878200"/>
<reference evidence="6" key="1">
    <citation type="journal article" date="2017" name="Vet. Pathol.">
        <title>Ranid Herpesvirus 3 and Proliferative Dermatitis in Free-Ranging Wild Common Frogs (Rana Temporaria).</title>
        <authorList>
            <person name="Origgi F.C."/>
            <person name="Schmidt B.R."/>
            <person name="Lohmann P."/>
            <person name="Otten P."/>
            <person name="Akdesir E."/>
            <person name="Gaschen V."/>
            <person name="Aguilar-Bultet L."/>
            <person name="Wahli T."/>
            <person name="Sattler U."/>
            <person name="Stoffel M.H."/>
        </authorList>
    </citation>
    <scope>NUCLEOTIDE SEQUENCE [LARGE SCALE GENOMIC DNA]</scope>
    <source>
        <strain evidence="6">FO1_2015</strain>
    </source>
</reference>
<keyword evidence="7" id="KW-1185">Reference proteome</keyword>
<evidence type="ECO:0000313" key="7">
    <source>
        <dbReference type="Proteomes" id="UP000203507"/>
    </source>
</evidence>
<dbReference type="EMBL" id="KX832224">
    <property type="protein sequence ID" value="ARR28866.1"/>
    <property type="molecule type" value="Genomic_DNA"/>
</dbReference>
<dbReference type="GO" id="GO:0003886">
    <property type="term" value="F:DNA (cytosine-5-)-methyltransferase activity"/>
    <property type="evidence" value="ECO:0007669"/>
    <property type="project" value="UniProtKB-EC"/>
</dbReference>